<gene>
    <name evidence="1" type="ORF">MILVUS5_LOCUS6585</name>
</gene>
<dbReference type="EMBL" id="CASHSV030000002">
    <property type="protein sequence ID" value="CAJ2636015.1"/>
    <property type="molecule type" value="Genomic_DNA"/>
</dbReference>
<accession>A0ACB0IVE1</accession>
<name>A0ACB0IVE1_TRIPR</name>
<organism evidence="1 2">
    <name type="scientific">Trifolium pratense</name>
    <name type="common">Red clover</name>
    <dbReference type="NCBI Taxonomy" id="57577"/>
    <lineage>
        <taxon>Eukaryota</taxon>
        <taxon>Viridiplantae</taxon>
        <taxon>Streptophyta</taxon>
        <taxon>Embryophyta</taxon>
        <taxon>Tracheophyta</taxon>
        <taxon>Spermatophyta</taxon>
        <taxon>Magnoliopsida</taxon>
        <taxon>eudicotyledons</taxon>
        <taxon>Gunneridae</taxon>
        <taxon>Pentapetalae</taxon>
        <taxon>rosids</taxon>
        <taxon>fabids</taxon>
        <taxon>Fabales</taxon>
        <taxon>Fabaceae</taxon>
        <taxon>Papilionoideae</taxon>
        <taxon>50 kb inversion clade</taxon>
        <taxon>NPAAA clade</taxon>
        <taxon>Hologalegina</taxon>
        <taxon>IRL clade</taxon>
        <taxon>Trifolieae</taxon>
        <taxon>Trifolium</taxon>
    </lineage>
</organism>
<evidence type="ECO:0000313" key="1">
    <source>
        <dbReference type="EMBL" id="CAJ2636015.1"/>
    </source>
</evidence>
<dbReference type="Proteomes" id="UP001177021">
    <property type="component" value="Unassembled WGS sequence"/>
</dbReference>
<comment type="caution">
    <text evidence="1">The sequence shown here is derived from an EMBL/GenBank/DDBJ whole genome shotgun (WGS) entry which is preliminary data.</text>
</comment>
<proteinExistence type="predicted"/>
<reference evidence="1" key="1">
    <citation type="submission" date="2023-10" db="EMBL/GenBank/DDBJ databases">
        <authorList>
            <person name="Rodriguez Cubillos JULIANA M."/>
            <person name="De Vega J."/>
        </authorList>
    </citation>
    <scope>NUCLEOTIDE SEQUENCE</scope>
</reference>
<sequence>MSNTYLKVKGFRTVQFFFCYFMIHIYFLKIVSLHKKELYELIQKRSEEDGNVNEYRMPDAYDQEGGVNQEK</sequence>
<evidence type="ECO:0000313" key="2">
    <source>
        <dbReference type="Proteomes" id="UP001177021"/>
    </source>
</evidence>
<keyword evidence="2" id="KW-1185">Reference proteome</keyword>
<protein>
    <submittedName>
        <fullName evidence="1">Uncharacterized protein</fullName>
    </submittedName>
</protein>